<evidence type="ECO:0000313" key="1">
    <source>
        <dbReference type="EMBL" id="GAF78924.1"/>
    </source>
</evidence>
<accession>X0SD28</accession>
<reference evidence="1" key="1">
    <citation type="journal article" date="2014" name="Front. Microbiol.">
        <title>High frequency of phylogenetically diverse reductive dehalogenase-homologous genes in deep subseafloor sedimentary metagenomes.</title>
        <authorList>
            <person name="Kawai M."/>
            <person name="Futagami T."/>
            <person name="Toyoda A."/>
            <person name="Takaki Y."/>
            <person name="Nishi S."/>
            <person name="Hori S."/>
            <person name="Arai W."/>
            <person name="Tsubouchi T."/>
            <person name="Morono Y."/>
            <person name="Uchiyama I."/>
            <person name="Ito T."/>
            <person name="Fujiyama A."/>
            <person name="Inagaki F."/>
            <person name="Takami H."/>
        </authorList>
    </citation>
    <scope>NUCLEOTIDE SEQUENCE</scope>
    <source>
        <strain evidence="1">Expedition CK06-06</strain>
    </source>
</reference>
<feature type="non-terminal residue" evidence="1">
    <location>
        <position position="1"/>
    </location>
</feature>
<name>X0SD28_9ZZZZ</name>
<comment type="caution">
    <text evidence="1">The sequence shown here is derived from an EMBL/GenBank/DDBJ whole genome shotgun (WGS) entry which is preliminary data.</text>
</comment>
<protein>
    <submittedName>
        <fullName evidence="1">Uncharacterized protein</fullName>
    </submittedName>
</protein>
<proteinExistence type="predicted"/>
<sequence>VGVKGLVKSDEAFLILGYTGLLLYSKDKYSVNMHFLGFCLGFI</sequence>
<organism evidence="1">
    <name type="scientific">marine sediment metagenome</name>
    <dbReference type="NCBI Taxonomy" id="412755"/>
    <lineage>
        <taxon>unclassified sequences</taxon>
        <taxon>metagenomes</taxon>
        <taxon>ecological metagenomes</taxon>
    </lineage>
</organism>
<dbReference type="AlphaFoldDB" id="X0SD28"/>
<gene>
    <name evidence="1" type="ORF">S01H1_11384</name>
</gene>
<dbReference type="EMBL" id="BARS01005802">
    <property type="protein sequence ID" value="GAF78924.1"/>
    <property type="molecule type" value="Genomic_DNA"/>
</dbReference>